<accession>A0A0D0B8M2</accession>
<organism evidence="1 2">
    <name type="scientific">Suillus luteus UH-Slu-Lm8-n1</name>
    <dbReference type="NCBI Taxonomy" id="930992"/>
    <lineage>
        <taxon>Eukaryota</taxon>
        <taxon>Fungi</taxon>
        <taxon>Dikarya</taxon>
        <taxon>Basidiomycota</taxon>
        <taxon>Agaricomycotina</taxon>
        <taxon>Agaricomycetes</taxon>
        <taxon>Agaricomycetidae</taxon>
        <taxon>Boletales</taxon>
        <taxon>Suillineae</taxon>
        <taxon>Suillaceae</taxon>
        <taxon>Suillus</taxon>
    </lineage>
</organism>
<dbReference type="InParanoid" id="A0A0D0B8M2"/>
<protein>
    <submittedName>
        <fullName evidence="1">Unplaced genomic scaffold CY34scaffold_31, whole genome shotgun sequence</fullName>
    </submittedName>
</protein>
<gene>
    <name evidence="1" type="ORF">CY34DRAFT_448064</name>
</gene>
<evidence type="ECO:0000313" key="1">
    <source>
        <dbReference type="EMBL" id="KIK46159.1"/>
    </source>
</evidence>
<reference evidence="1 2" key="1">
    <citation type="submission" date="2014-04" db="EMBL/GenBank/DDBJ databases">
        <authorList>
            <consortium name="DOE Joint Genome Institute"/>
            <person name="Kuo A."/>
            <person name="Ruytinx J."/>
            <person name="Rineau F."/>
            <person name="Colpaert J."/>
            <person name="Kohler A."/>
            <person name="Nagy L.G."/>
            <person name="Floudas D."/>
            <person name="Copeland A."/>
            <person name="Barry K.W."/>
            <person name="Cichocki N."/>
            <person name="Veneault-Fourrey C."/>
            <person name="LaButti K."/>
            <person name="Lindquist E.A."/>
            <person name="Lipzen A."/>
            <person name="Lundell T."/>
            <person name="Morin E."/>
            <person name="Murat C."/>
            <person name="Sun H."/>
            <person name="Tunlid A."/>
            <person name="Henrissat B."/>
            <person name="Grigoriev I.V."/>
            <person name="Hibbett D.S."/>
            <person name="Martin F."/>
            <person name="Nordberg H.P."/>
            <person name="Cantor M.N."/>
            <person name="Hua S.X."/>
        </authorList>
    </citation>
    <scope>NUCLEOTIDE SEQUENCE [LARGE SCALE GENOMIC DNA]</scope>
    <source>
        <strain evidence="1 2">UH-Slu-Lm8-n1</strain>
    </source>
</reference>
<dbReference type="AlphaFoldDB" id="A0A0D0B8M2"/>
<dbReference type="HOGENOM" id="CLU_2869153_0_0_1"/>
<keyword evidence="2" id="KW-1185">Reference proteome</keyword>
<proteinExistence type="predicted"/>
<evidence type="ECO:0000313" key="2">
    <source>
        <dbReference type="Proteomes" id="UP000054485"/>
    </source>
</evidence>
<reference evidence="2" key="2">
    <citation type="submission" date="2015-01" db="EMBL/GenBank/DDBJ databases">
        <title>Evolutionary Origins and Diversification of the Mycorrhizal Mutualists.</title>
        <authorList>
            <consortium name="DOE Joint Genome Institute"/>
            <consortium name="Mycorrhizal Genomics Consortium"/>
            <person name="Kohler A."/>
            <person name="Kuo A."/>
            <person name="Nagy L.G."/>
            <person name="Floudas D."/>
            <person name="Copeland A."/>
            <person name="Barry K.W."/>
            <person name="Cichocki N."/>
            <person name="Veneault-Fourrey C."/>
            <person name="LaButti K."/>
            <person name="Lindquist E.A."/>
            <person name="Lipzen A."/>
            <person name="Lundell T."/>
            <person name="Morin E."/>
            <person name="Murat C."/>
            <person name="Riley R."/>
            <person name="Ohm R."/>
            <person name="Sun H."/>
            <person name="Tunlid A."/>
            <person name="Henrissat B."/>
            <person name="Grigoriev I.V."/>
            <person name="Hibbett D.S."/>
            <person name="Martin F."/>
        </authorList>
    </citation>
    <scope>NUCLEOTIDE SEQUENCE [LARGE SCALE GENOMIC DNA]</scope>
    <source>
        <strain evidence="2">UH-Slu-Lm8-n1</strain>
    </source>
</reference>
<dbReference type="EMBL" id="KN835162">
    <property type="protein sequence ID" value="KIK46159.1"/>
    <property type="molecule type" value="Genomic_DNA"/>
</dbReference>
<sequence>MTGRVCQFFSLRLSLCYQRNHKGIKLAGHDFVHSFSSQYHIERMKYSSTLHIAQAAVNLVQGRS</sequence>
<name>A0A0D0B8M2_9AGAM</name>
<dbReference type="Proteomes" id="UP000054485">
    <property type="component" value="Unassembled WGS sequence"/>
</dbReference>